<evidence type="ECO:0000256" key="4">
    <source>
        <dbReference type="ARBA" id="ARBA00022827"/>
    </source>
</evidence>
<gene>
    <name evidence="8" type="ORF">CLEI1391_LOCUS1084</name>
</gene>
<comment type="cofactor">
    <cofactor evidence="5 6">
        <name>FAD</name>
        <dbReference type="ChEBI" id="CHEBI:57692"/>
    </cofactor>
    <text evidence="5 6">Binds 1 FAD per dimer.</text>
</comment>
<feature type="binding site" evidence="6">
    <location>
        <begin position="279"/>
        <end position="283"/>
    </location>
    <ligand>
        <name>FAD</name>
        <dbReference type="ChEBI" id="CHEBI:57692"/>
    </ligand>
</feature>
<keyword evidence="5" id="KW-0249">Electron transport</keyword>
<dbReference type="InterPro" id="IPR001308">
    <property type="entry name" value="ETF_a/FixB"/>
</dbReference>
<dbReference type="InterPro" id="IPR014731">
    <property type="entry name" value="ETF_asu_C"/>
</dbReference>
<dbReference type="InterPro" id="IPR029035">
    <property type="entry name" value="DHS-like_NAD/FAD-binding_dom"/>
</dbReference>
<feature type="binding site" evidence="6">
    <location>
        <position position="317"/>
    </location>
    <ligand>
        <name>FAD</name>
        <dbReference type="ChEBI" id="CHEBI:57692"/>
    </ligand>
</feature>
<evidence type="ECO:0000256" key="1">
    <source>
        <dbReference type="ARBA" id="ARBA00004305"/>
    </source>
</evidence>
<dbReference type="Pfam" id="PF01012">
    <property type="entry name" value="ETF"/>
    <property type="match status" value="1"/>
</dbReference>
<accession>A0A7S0WEJ7</accession>
<dbReference type="GO" id="GO:0005759">
    <property type="term" value="C:mitochondrial matrix"/>
    <property type="evidence" value="ECO:0007669"/>
    <property type="project" value="UniProtKB-SubCell"/>
</dbReference>
<feature type="binding site" evidence="6">
    <location>
        <begin position="265"/>
        <end position="266"/>
    </location>
    <ligand>
        <name>FAD</name>
        <dbReference type="ChEBI" id="CHEBI:57692"/>
    </ligand>
</feature>
<dbReference type="SMART" id="SM00893">
    <property type="entry name" value="ETF"/>
    <property type="match status" value="1"/>
</dbReference>
<dbReference type="Pfam" id="PF00766">
    <property type="entry name" value="ETF_alpha"/>
    <property type="match status" value="1"/>
</dbReference>
<dbReference type="InterPro" id="IPR033947">
    <property type="entry name" value="ETF_alpha_N"/>
</dbReference>
<dbReference type="PANTHER" id="PTHR43153:SF1">
    <property type="entry name" value="ELECTRON TRANSFER FLAVOPROTEIN SUBUNIT ALPHA, MITOCHONDRIAL"/>
    <property type="match status" value="1"/>
</dbReference>
<dbReference type="Gene3D" id="3.40.50.1220">
    <property type="entry name" value="TPP-binding domain"/>
    <property type="match status" value="1"/>
</dbReference>
<comment type="similarity">
    <text evidence="2 5">Belongs to the ETF alpha-subunit/FixB family.</text>
</comment>
<proteinExistence type="inferred from homology"/>
<dbReference type="SUPFAM" id="SSF52402">
    <property type="entry name" value="Adenine nucleotide alpha hydrolases-like"/>
    <property type="match status" value="1"/>
</dbReference>
<comment type="function">
    <text evidence="5">The electron transfer flavoprotein serves as a specific electron acceptor for several dehydrogenases, including five acyl-CoA dehydrogenases, glutaryl-CoA and sarcosine dehydrogenase. It transfers the electrons to the main mitochondrial respiratory chain via ETF-ubiquinone oxidoreductase (ETF dehydrogenase).</text>
</comment>
<evidence type="ECO:0000256" key="3">
    <source>
        <dbReference type="ARBA" id="ARBA00022630"/>
    </source>
</evidence>
<name>A0A7S0WEJ7_9CHLO</name>
<dbReference type="FunFam" id="3.40.50.1220:FF:000001">
    <property type="entry name" value="Electron transfer flavoprotein, alpha subunit"/>
    <property type="match status" value="1"/>
</dbReference>
<dbReference type="EMBL" id="HBFB01002080">
    <property type="protein sequence ID" value="CAD8664805.1"/>
    <property type="molecule type" value="Transcribed_RNA"/>
</dbReference>
<evidence type="ECO:0000256" key="2">
    <source>
        <dbReference type="ARBA" id="ARBA00005817"/>
    </source>
</evidence>
<dbReference type="CDD" id="cd01715">
    <property type="entry name" value="ETF_alpha"/>
    <property type="match status" value="1"/>
</dbReference>
<evidence type="ECO:0000256" key="5">
    <source>
        <dbReference type="PIRNR" id="PIRNR000089"/>
    </source>
</evidence>
<keyword evidence="5" id="KW-0813">Transport</keyword>
<dbReference type="SUPFAM" id="SSF52467">
    <property type="entry name" value="DHS-like NAD/FAD-binding domain"/>
    <property type="match status" value="1"/>
</dbReference>
<keyword evidence="4 5" id="KW-0274">FAD</keyword>
<dbReference type="GO" id="GO:0050660">
    <property type="term" value="F:flavin adenine dinucleotide binding"/>
    <property type="evidence" value="ECO:0007669"/>
    <property type="project" value="InterPro"/>
</dbReference>
<dbReference type="InterPro" id="IPR014729">
    <property type="entry name" value="Rossmann-like_a/b/a_fold"/>
</dbReference>
<evidence type="ECO:0000259" key="7">
    <source>
        <dbReference type="SMART" id="SM00893"/>
    </source>
</evidence>
<protein>
    <recommendedName>
        <fullName evidence="5">Electron transfer flavoprotein subunit alpha</fullName>
        <shortName evidence="5">Alpha-ETF</shortName>
    </recommendedName>
</protein>
<sequence>MLRAAPLLTCASSTLLSRSGLWKRHAGTLVFAETKADGTLAGSTLNTISASAQLGQPITALVAGEGVDAAAQTLAKVAGVSKVIVAQHPKLKHPLPEPHAALLAQVQKDHACTAVVAPASAWGKAVLPRAAAILGVQPVADIVKVVAPDTYVRPIYAGNAMATVKYAQPGVRMITVRTSSFPPAAATAPSPAPTEALPASSIEAALAAAPASSSWVSAEVTRSVRPELGSAKVVVCGGRAMKSQEQFNALLGPVADILGAAVGASRAAVDAGMAPNDLQVGQTGKVVAPDLYIGVGVSGAIQHLAGIKDAKCIVAINTDGEAPIFQVADYGLVQDLFTALPALHEELQKLKAAS</sequence>
<reference evidence="8" key="1">
    <citation type="submission" date="2021-01" db="EMBL/GenBank/DDBJ databases">
        <authorList>
            <person name="Corre E."/>
            <person name="Pelletier E."/>
            <person name="Niang G."/>
            <person name="Scheremetjew M."/>
            <person name="Finn R."/>
            <person name="Kale V."/>
            <person name="Holt S."/>
            <person name="Cochrane G."/>
            <person name="Meng A."/>
            <person name="Brown T."/>
            <person name="Cohen L."/>
        </authorList>
    </citation>
    <scope>NUCLEOTIDE SEQUENCE</scope>
    <source>
        <strain evidence="8">SAG 11-49</strain>
    </source>
</reference>
<feature type="binding site" evidence="6">
    <location>
        <position position="239"/>
    </location>
    <ligand>
        <name>FAD</name>
        <dbReference type="ChEBI" id="CHEBI:57692"/>
    </ligand>
</feature>
<evidence type="ECO:0000313" key="8">
    <source>
        <dbReference type="EMBL" id="CAD8664805.1"/>
    </source>
</evidence>
<comment type="subunit">
    <text evidence="5">Heterodimer of an alpha and a beta subunit.</text>
</comment>
<keyword evidence="3 5" id="KW-0285">Flavoprotein</keyword>
<dbReference type="GO" id="GO:0033539">
    <property type="term" value="P:fatty acid beta-oxidation using acyl-CoA dehydrogenase"/>
    <property type="evidence" value="ECO:0007669"/>
    <property type="project" value="TreeGrafter"/>
</dbReference>
<comment type="subcellular location">
    <subcellularLocation>
        <location evidence="1 5">Mitochondrion matrix</location>
    </subcellularLocation>
</comment>
<dbReference type="GO" id="GO:0009055">
    <property type="term" value="F:electron transfer activity"/>
    <property type="evidence" value="ECO:0007669"/>
    <property type="project" value="InterPro"/>
</dbReference>
<evidence type="ECO:0000256" key="6">
    <source>
        <dbReference type="PIRSR" id="PIRSR000089-1"/>
    </source>
</evidence>
<feature type="domain" description="Electron transfer flavoprotein alpha/beta-subunit N-terminal" evidence="7">
    <location>
        <begin position="28"/>
        <end position="210"/>
    </location>
</feature>
<dbReference type="PANTHER" id="PTHR43153">
    <property type="entry name" value="ELECTRON TRANSFER FLAVOPROTEIN ALPHA"/>
    <property type="match status" value="1"/>
</dbReference>
<keyword evidence="5" id="KW-0496">Mitochondrion</keyword>
<feature type="binding site" evidence="6">
    <location>
        <begin position="296"/>
        <end position="303"/>
    </location>
    <ligand>
        <name>FAD</name>
        <dbReference type="ChEBI" id="CHEBI:57692"/>
    </ligand>
</feature>
<dbReference type="Gene3D" id="3.40.50.620">
    <property type="entry name" value="HUPs"/>
    <property type="match status" value="1"/>
</dbReference>
<organism evidence="8">
    <name type="scientific">Chlamydomonas leiostraca</name>
    <dbReference type="NCBI Taxonomy" id="1034604"/>
    <lineage>
        <taxon>Eukaryota</taxon>
        <taxon>Viridiplantae</taxon>
        <taxon>Chlorophyta</taxon>
        <taxon>core chlorophytes</taxon>
        <taxon>Chlorophyceae</taxon>
        <taxon>CS clade</taxon>
        <taxon>Chlamydomonadales</taxon>
        <taxon>Chlamydomonadaceae</taxon>
        <taxon>Chlamydomonas</taxon>
    </lineage>
</organism>
<dbReference type="PIRSF" id="PIRSF000089">
    <property type="entry name" value="Electra_flavoP_a"/>
    <property type="match status" value="1"/>
</dbReference>
<dbReference type="InterPro" id="IPR014730">
    <property type="entry name" value="ETF_a/b_N"/>
</dbReference>
<dbReference type="AlphaFoldDB" id="A0A7S0WEJ7"/>